<dbReference type="AlphaFoldDB" id="A0A6A5C4R7"/>
<dbReference type="GeneID" id="68119861"/>
<organism evidence="1 2">
    <name type="scientific">Naegleria fowleri</name>
    <name type="common">Brain eating amoeba</name>
    <dbReference type="NCBI Taxonomy" id="5763"/>
    <lineage>
        <taxon>Eukaryota</taxon>
        <taxon>Discoba</taxon>
        <taxon>Heterolobosea</taxon>
        <taxon>Tetramitia</taxon>
        <taxon>Eutetramitia</taxon>
        <taxon>Vahlkampfiidae</taxon>
        <taxon>Naegleria</taxon>
    </lineage>
</organism>
<sequence length="77" mass="8768">MTINDSCSCLFIPLRESSLKKLPQQQHSVVVSNMSQPNQAPTQQRCFLLSFRLPLLTLVFLYTYSFTPPASHHCEVV</sequence>
<name>A0A6A5C4R7_NAEFO</name>
<dbReference type="VEuPathDB" id="AmoebaDB:FDP41_012646"/>
<comment type="caution">
    <text evidence="1">The sequence shown here is derived from an EMBL/GenBank/DDBJ whole genome shotgun (WGS) entry which is preliminary data.</text>
</comment>
<accession>A0A6A5C4R7</accession>
<dbReference type="RefSeq" id="XP_044565571.1">
    <property type="nucleotide sequence ID" value="XM_044703188.1"/>
</dbReference>
<protein>
    <submittedName>
        <fullName evidence="1">Uncharacterized protein</fullName>
    </submittedName>
</protein>
<gene>
    <name evidence="1" type="ORF">FDP41_012646</name>
</gene>
<dbReference type="EMBL" id="VFQX01000016">
    <property type="protein sequence ID" value="KAF0980858.1"/>
    <property type="molecule type" value="Genomic_DNA"/>
</dbReference>
<keyword evidence="2" id="KW-1185">Reference proteome</keyword>
<proteinExistence type="predicted"/>
<evidence type="ECO:0000313" key="1">
    <source>
        <dbReference type="EMBL" id="KAF0980858.1"/>
    </source>
</evidence>
<reference evidence="1 2" key="1">
    <citation type="journal article" date="2019" name="Sci. Rep.">
        <title>Nanopore sequencing improves the draft genome of the human pathogenic amoeba Naegleria fowleri.</title>
        <authorList>
            <person name="Liechti N."/>
            <person name="Schurch N."/>
            <person name="Bruggmann R."/>
            <person name="Wittwer M."/>
        </authorList>
    </citation>
    <scope>NUCLEOTIDE SEQUENCE [LARGE SCALE GENOMIC DNA]</scope>
    <source>
        <strain evidence="1 2">ATCC 30894</strain>
    </source>
</reference>
<evidence type="ECO:0000313" key="2">
    <source>
        <dbReference type="Proteomes" id="UP000444721"/>
    </source>
</evidence>
<dbReference type="Proteomes" id="UP000444721">
    <property type="component" value="Unassembled WGS sequence"/>
</dbReference>